<evidence type="ECO:0000313" key="1">
    <source>
        <dbReference type="EMBL" id="BAJ80355.1"/>
    </source>
</evidence>
<dbReference type="Proteomes" id="UP000007100">
    <property type="component" value="Chromosome"/>
</dbReference>
<reference evidence="1 2" key="1">
    <citation type="submission" date="2010-12" db="EMBL/GenBank/DDBJ databases">
        <title>Whole genome sequence of Acidiphilium multivorum AIU301.</title>
        <authorList>
            <person name="Narita-Yamada S."/>
            <person name="Nakamura S."/>
            <person name="Ito N."/>
            <person name="Takarada H."/>
            <person name="Katano Y."/>
            <person name="Nakazawa H."/>
            <person name="Hosoyama A."/>
            <person name="Yamada R."/>
            <person name="Fujita N."/>
        </authorList>
    </citation>
    <scope>NUCLEOTIDE SEQUENCE [LARGE SCALE GENOMIC DNA]</scope>
    <source>
        <strain evidence="2">DSM 11245 / JCM 8867 / AIU301</strain>
    </source>
</reference>
<organism evidence="1 2">
    <name type="scientific">Acidiphilium multivorum (strain DSM 11245 / JCM 8867 / NBRC 100883 / AIU 301)</name>
    <dbReference type="NCBI Taxonomy" id="926570"/>
    <lineage>
        <taxon>Bacteria</taxon>
        <taxon>Pseudomonadati</taxon>
        <taxon>Pseudomonadota</taxon>
        <taxon>Alphaproteobacteria</taxon>
        <taxon>Acetobacterales</taxon>
        <taxon>Acidocellaceae</taxon>
        <taxon>Acidiphilium</taxon>
    </lineage>
</organism>
<dbReference type="RefSeq" id="WP_013639737.1">
    <property type="nucleotide sequence ID" value="NC_015186.1"/>
</dbReference>
<dbReference type="EMBL" id="AP012035">
    <property type="protein sequence ID" value="BAJ80355.1"/>
    <property type="molecule type" value="Genomic_DNA"/>
</dbReference>
<dbReference type="KEGG" id="amv:ACMV_10080"/>
<dbReference type="AlphaFoldDB" id="F0J699"/>
<evidence type="ECO:0000313" key="2">
    <source>
        <dbReference type="Proteomes" id="UP000007100"/>
    </source>
</evidence>
<dbReference type="GO" id="GO:0003677">
    <property type="term" value="F:DNA binding"/>
    <property type="evidence" value="ECO:0007669"/>
    <property type="project" value="InterPro"/>
</dbReference>
<accession>F0J699</accession>
<gene>
    <name evidence="1" type="ordered locus">ACMV_10080</name>
</gene>
<dbReference type="HOGENOM" id="CLU_158484_2_1_5"/>
<sequence>MASLAVTVKGQVTLKRDLLQHLGVEPGERVEFEKLPGGELRVRAARPTGTIEGFLHALDGKVKLKNPLTIEDMNDITAAGWAGRLDEK</sequence>
<name>F0J699_ACIMA</name>
<dbReference type="OrthoDB" id="7190022at2"/>
<protein>
    <submittedName>
        <fullName evidence="1">Uncharacterized protein</fullName>
    </submittedName>
</protein>
<dbReference type="SMART" id="SM00966">
    <property type="entry name" value="SpoVT_AbrB"/>
    <property type="match status" value="1"/>
</dbReference>
<dbReference type="InterPro" id="IPR007159">
    <property type="entry name" value="SpoVT-AbrB_dom"/>
</dbReference>
<keyword evidence="2" id="KW-1185">Reference proteome</keyword>
<proteinExistence type="predicted"/>